<reference evidence="2" key="1">
    <citation type="submission" date="2021-03" db="EMBL/GenBank/DDBJ databases">
        <title>Whole genome sequence of Jiella sp. CQZ9-1.</title>
        <authorList>
            <person name="Tuo L."/>
        </authorList>
    </citation>
    <scope>NUCLEOTIDE SEQUENCE</scope>
    <source>
        <strain evidence="2">CQZ9-1</strain>
    </source>
</reference>
<feature type="region of interest" description="Disordered" evidence="1">
    <location>
        <begin position="98"/>
        <end position="147"/>
    </location>
</feature>
<proteinExistence type="predicted"/>
<keyword evidence="3" id="KW-1185">Reference proteome</keyword>
<evidence type="ECO:0000313" key="2">
    <source>
        <dbReference type="EMBL" id="MBO0664594.1"/>
    </source>
</evidence>
<accession>A0A939JXH1</accession>
<dbReference type="Proteomes" id="UP000664122">
    <property type="component" value="Unassembled WGS sequence"/>
</dbReference>
<dbReference type="EMBL" id="JAFMPP010000038">
    <property type="protein sequence ID" value="MBO0664594.1"/>
    <property type="molecule type" value="Genomic_DNA"/>
</dbReference>
<organism evidence="2 3">
    <name type="scientific">Jiella flava</name>
    <dbReference type="NCBI Taxonomy" id="2816857"/>
    <lineage>
        <taxon>Bacteria</taxon>
        <taxon>Pseudomonadati</taxon>
        <taxon>Pseudomonadota</taxon>
        <taxon>Alphaproteobacteria</taxon>
        <taxon>Hyphomicrobiales</taxon>
        <taxon>Aurantimonadaceae</taxon>
        <taxon>Jiella</taxon>
    </lineage>
</organism>
<evidence type="ECO:0000256" key="1">
    <source>
        <dbReference type="SAM" id="MobiDB-lite"/>
    </source>
</evidence>
<dbReference type="RefSeq" id="WP_207259509.1">
    <property type="nucleotide sequence ID" value="NZ_JAFMPP010000038.1"/>
</dbReference>
<comment type="caution">
    <text evidence="2">The sequence shown here is derived from an EMBL/GenBank/DDBJ whole genome shotgun (WGS) entry which is preliminary data.</text>
</comment>
<feature type="non-terminal residue" evidence="2">
    <location>
        <position position="1"/>
    </location>
</feature>
<gene>
    <name evidence="2" type="ORF">J1C48_18690</name>
</gene>
<name>A0A939JXH1_9HYPH</name>
<sequence>NSDNGIDLVGRNPETGAVKVVEVKANSASLNELQSEGGPKYANIQVNRALSGDGNWKSMPSGMDDIADELYDWFQGASYKEYEIWKYDVDDAGNTTFRGKADWNWKPGTKPKRLKYRDDSGNMARKPKSVKPPATGPPEADNQTSPH</sequence>
<evidence type="ECO:0000313" key="3">
    <source>
        <dbReference type="Proteomes" id="UP000664122"/>
    </source>
</evidence>
<protein>
    <submittedName>
        <fullName evidence="2">Uncharacterized protein</fullName>
    </submittedName>
</protein>
<dbReference type="AlphaFoldDB" id="A0A939JXH1"/>